<evidence type="ECO:0000313" key="11">
    <source>
        <dbReference type="EMBL" id="KAB1215152.1"/>
    </source>
</evidence>
<dbReference type="AlphaFoldDB" id="A0A6A1VQE2"/>
<evidence type="ECO:0000256" key="2">
    <source>
        <dbReference type="ARBA" id="ARBA00007072"/>
    </source>
</evidence>
<evidence type="ECO:0000256" key="3">
    <source>
        <dbReference type="ARBA" id="ARBA00022801"/>
    </source>
</evidence>
<evidence type="ECO:0000313" key="12">
    <source>
        <dbReference type="Proteomes" id="UP000516437"/>
    </source>
</evidence>
<evidence type="ECO:0000256" key="6">
    <source>
        <dbReference type="ARBA" id="ARBA00023295"/>
    </source>
</evidence>
<dbReference type="EMBL" id="RXIC02000022">
    <property type="protein sequence ID" value="KAB1215152.1"/>
    <property type="molecule type" value="Genomic_DNA"/>
</dbReference>
<feature type="active site" evidence="8">
    <location>
        <position position="367"/>
    </location>
</feature>
<dbReference type="Gene3D" id="1.50.10.10">
    <property type="match status" value="2"/>
</dbReference>
<evidence type="ECO:0000256" key="8">
    <source>
        <dbReference type="PROSITE-ProRule" id="PRU10059"/>
    </source>
</evidence>
<dbReference type="OrthoDB" id="10257085at2759"/>
<evidence type="ECO:0000256" key="1">
    <source>
        <dbReference type="ARBA" id="ARBA00000966"/>
    </source>
</evidence>
<dbReference type="Proteomes" id="UP000516437">
    <property type="component" value="Chromosome 4"/>
</dbReference>
<organism evidence="11 12">
    <name type="scientific">Morella rubra</name>
    <name type="common">Chinese bayberry</name>
    <dbReference type="NCBI Taxonomy" id="262757"/>
    <lineage>
        <taxon>Eukaryota</taxon>
        <taxon>Viridiplantae</taxon>
        <taxon>Streptophyta</taxon>
        <taxon>Embryophyta</taxon>
        <taxon>Tracheophyta</taxon>
        <taxon>Spermatophyta</taxon>
        <taxon>Magnoliopsida</taxon>
        <taxon>eudicotyledons</taxon>
        <taxon>Gunneridae</taxon>
        <taxon>Pentapetalae</taxon>
        <taxon>rosids</taxon>
        <taxon>fabids</taxon>
        <taxon>Fagales</taxon>
        <taxon>Myricaceae</taxon>
        <taxon>Morella</taxon>
    </lineage>
</organism>
<keyword evidence="12" id="KW-1185">Reference proteome</keyword>
<evidence type="ECO:0000256" key="9">
    <source>
        <dbReference type="RuleBase" id="RU361166"/>
    </source>
</evidence>
<keyword evidence="3 8" id="KW-0378">Hydrolase</keyword>
<gene>
    <name evidence="11" type="ORF">CJ030_MR4G001404</name>
</gene>
<dbReference type="GO" id="GO:0030245">
    <property type="term" value="P:cellulose catabolic process"/>
    <property type="evidence" value="ECO:0007669"/>
    <property type="project" value="UniProtKB-KW"/>
</dbReference>
<dbReference type="InterPro" id="IPR008928">
    <property type="entry name" value="6-hairpin_glycosidase_sf"/>
</dbReference>
<comment type="caution">
    <text evidence="11">The sequence shown here is derived from an EMBL/GenBank/DDBJ whole genome shotgun (WGS) entry which is preliminary data.</text>
</comment>
<accession>A0A6A1VQE2</accession>
<feature type="domain" description="Glycoside hydrolase family 9" evidence="10">
    <location>
        <begin position="40"/>
        <end position="243"/>
    </location>
</feature>
<dbReference type="PANTHER" id="PTHR22298">
    <property type="entry name" value="ENDO-1,4-BETA-GLUCANASE"/>
    <property type="match status" value="1"/>
</dbReference>
<dbReference type="InterPro" id="IPR018221">
    <property type="entry name" value="Glyco_hydro_9_His_AS"/>
</dbReference>
<keyword evidence="5 8" id="KW-0119">Carbohydrate metabolism</keyword>
<sequence>MEVKQPVIVVQRHFSFLLRYFAVFYIFAICPFHCKSSDNYREALSKSLLYFESQRSGRLPHNQRVTWRHHSGLVDGLEQGVDLVGGYYDAGDNVKFGLPMAFTVTMLSWGVIEYGQQIVGAGEYHHSLEAIKWGTDYFVKAHTHPNVLWAEVGDGDTDHYCWQRPEDMTTSRRAYKVDSKNPGSDIAGETAAAMAAASIVFRKTNPHYSHLLLHHAQQLFEFGDKYRGKYDDSIGVAKGSYSSLLMEDKHKSRHKDLLEQYRSKAEHYLCACLNKNNVTNVERTPGGLLYVRQWNNMQYVSTAAFLLTLYSDFLQASNQTLNCHEGELGPHDIFSFVKSQVDYILGSNPMATSYLVGYGSNYPQRVHHRGASIESYKENKGFIGCTQGYDNWYGRQDPNPNILVGALVGGPDNKDQFRDERQNYMQTEACTYNTAPLVGVFARLHGLRSDLSVNPALIVSS</sequence>
<proteinExistence type="inferred from homology"/>
<protein>
    <recommendedName>
        <fullName evidence="9">Endoglucanase</fullName>
        <ecNumber evidence="9">3.2.1.4</ecNumber>
    </recommendedName>
</protein>
<dbReference type="InterPro" id="IPR012341">
    <property type="entry name" value="6hp_glycosidase-like_sf"/>
</dbReference>
<keyword evidence="4 9" id="KW-0136">Cellulose degradation</keyword>
<evidence type="ECO:0000256" key="4">
    <source>
        <dbReference type="ARBA" id="ARBA00023001"/>
    </source>
</evidence>
<dbReference type="SUPFAM" id="SSF48208">
    <property type="entry name" value="Six-hairpin glycosidases"/>
    <property type="match status" value="1"/>
</dbReference>
<reference evidence="11 12" key="1">
    <citation type="journal article" date="2019" name="Plant Biotechnol. J.">
        <title>The red bayberry genome and genetic basis of sex determination.</title>
        <authorList>
            <person name="Jia H.M."/>
            <person name="Jia H.J."/>
            <person name="Cai Q.L."/>
            <person name="Wang Y."/>
            <person name="Zhao H.B."/>
            <person name="Yang W.F."/>
            <person name="Wang G.Y."/>
            <person name="Li Y.H."/>
            <person name="Zhan D.L."/>
            <person name="Shen Y.T."/>
            <person name="Niu Q.F."/>
            <person name="Chang L."/>
            <person name="Qiu J."/>
            <person name="Zhao L."/>
            <person name="Xie H.B."/>
            <person name="Fu W.Y."/>
            <person name="Jin J."/>
            <person name="Li X.W."/>
            <person name="Jiao Y."/>
            <person name="Zhou C.C."/>
            <person name="Tu T."/>
            <person name="Chai C.Y."/>
            <person name="Gao J.L."/>
            <person name="Fan L.J."/>
            <person name="van de Weg E."/>
            <person name="Wang J.Y."/>
            <person name="Gao Z.S."/>
        </authorList>
    </citation>
    <scope>NUCLEOTIDE SEQUENCE [LARGE SCALE GENOMIC DNA]</scope>
    <source>
        <tissue evidence="11">Leaves</tissue>
    </source>
</reference>
<keyword evidence="7 8" id="KW-0624">Polysaccharide degradation</keyword>
<evidence type="ECO:0000256" key="5">
    <source>
        <dbReference type="ARBA" id="ARBA00023277"/>
    </source>
</evidence>
<feature type="domain" description="Glycoside hydrolase family 9" evidence="10">
    <location>
        <begin position="252"/>
        <end position="440"/>
    </location>
</feature>
<name>A0A6A1VQE2_9ROSI</name>
<evidence type="ECO:0000259" key="10">
    <source>
        <dbReference type="Pfam" id="PF00759"/>
    </source>
</evidence>
<dbReference type="GO" id="GO:0008810">
    <property type="term" value="F:cellulase activity"/>
    <property type="evidence" value="ECO:0007669"/>
    <property type="project" value="UniProtKB-EC"/>
</dbReference>
<evidence type="ECO:0000256" key="7">
    <source>
        <dbReference type="ARBA" id="ARBA00023326"/>
    </source>
</evidence>
<comment type="similarity">
    <text evidence="2 8 9">Belongs to the glycosyl hydrolase 9 (cellulase E) family.</text>
</comment>
<dbReference type="PROSITE" id="PS00592">
    <property type="entry name" value="GH9_2"/>
    <property type="match status" value="1"/>
</dbReference>
<dbReference type="InterPro" id="IPR001701">
    <property type="entry name" value="Glyco_hydro_9"/>
</dbReference>
<comment type="catalytic activity">
    <reaction evidence="1 9">
        <text>Endohydrolysis of (1-&gt;4)-beta-D-glucosidic linkages in cellulose, lichenin and cereal beta-D-glucans.</text>
        <dbReference type="EC" id="3.2.1.4"/>
    </reaction>
</comment>
<dbReference type="EC" id="3.2.1.4" evidence="9"/>
<keyword evidence="6 8" id="KW-0326">Glycosidase</keyword>
<dbReference type="Pfam" id="PF00759">
    <property type="entry name" value="Glyco_hydro_9"/>
    <property type="match status" value="2"/>
</dbReference>